<accession>A0A8K0HJP8</accession>
<keyword evidence="2" id="KW-1185">Reference proteome</keyword>
<dbReference type="Proteomes" id="UP000796880">
    <property type="component" value="Unassembled WGS sequence"/>
</dbReference>
<dbReference type="AlphaFoldDB" id="A0A8K0HJP8"/>
<organism evidence="1 2">
    <name type="scientific">Rhamnella rubrinervis</name>
    <dbReference type="NCBI Taxonomy" id="2594499"/>
    <lineage>
        <taxon>Eukaryota</taxon>
        <taxon>Viridiplantae</taxon>
        <taxon>Streptophyta</taxon>
        <taxon>Embryophyta</taxon>
        <taxon>Tracheophyta</taxon>
        <taxon>Spermatophyta</taxon>
        <taxon>Magnoliopsida</taxon>
        <taxon>eudicotyledons</taxon>
        <taxon>Gunneridae</taxon>
        <taxon>Pentapetalae</taxon>
        <taxon>rosids</taxon>
        <taxon>fabids</taxon>
        <taxon>Rosales</taxon>
        <taxon>Rhamnaceae</taxon>
        <taxon>rhamnoid group</taxon>
        <taxon>Rhamneae</taxon>
        <taxon>Rhamnella</taxon>
    </lineage>
</organism>
<gene>
    <name evidence="1" type="ORF">FNV43_RR04528</name>
</gene>
<name>A0A8K0HJP8_9ROSA</name>
<reference evidence="1" key="1">
    <citation type="submission" date="2020-03" db="EMBL/GenBank/DDBJ databases">
        <title>A high-quality chromosome-level genome assembly of a woody plant with both climbing and erect habits, Rhamnella rubrinervis.</title>
        <authorList>
            <person name="Lu Z."/>
            <person name="Yang Y."/>
            <person name="Zhu X."/>
            <person name="Sun Y."/>
        </authorList>
    </citation>
    <scope>NUCLEOTIDE SEQUENCE</scope>
    <source>
        <strain evidence="1">BYM</strain>
        <tissue evidence="1">Leaf</tissue>
    </source>
</reference>
<evidence type="ECO:0000313" key="2">
    <source>
        <dbReference type="Proteomes" id="UP000796880"/>
    </source>
</evidence>
<proteinExistence type="predicted"/>
<comment type="caution">
    <text evidence="1">The sequence shown here is derived from an EMBL/GenBank/DDBJ whole genome shotgun (WGS) entry which is preliminary data.</text>
</comment>
<evidence type="ECO:0000313" key="1">
    <source>
        <dbReference type="EMBL" id="KAF3454081.1"/>
    </source>
</evidence>
<dbReference type="EMBL" id="VOIH02000002">
    <property type="protein sequence ID" value="KAF3454081.1"/>
    <property type="molecule type" value="Genomic_DNA"/>
</dbReference>
<protein>
    <submittedName>
        <fullName evidence="1">Uncharacterized protein</fullName>
    </submittedName>
</protein>
<sequence>MNHDMDRRNTEGNYQLHCHATVKNAIDIRYWIPADHVQHYILGPCFKKGITSEVQRTCTHFMNSASDMVSHVCSSTKIITKCVKLSYETTSMGITPDIRTIACSTNHNSSLPTDSDFDDDTTTISQAIKKRRITPSNTDQPGPIPEISNLALRIVIVDDSTPSHTIFHAQENLTISHPTNTTLLVSATKSMIDSHPVIIIGPSWTENEMPIGPNSEFNSHIITEDITDTEVNSNVDNFLIDHDPTSQNPDGELALMNDSELHMTGVVEPHVFAYLESFFNQYSSAQVINTQLIQTDKKKIDAVKKVLLEIVGIEFDIITEEEEHLVEELKAKLDEADDIYGYMWCSI</sequence>